<dbReference type="EMBL" id="CP017754">
    <property type="protein sequence ID" value="AOZ07642.1"/>
    <property type="molecule type" value="Genomic_DNA"/>
</dbReference>
<proteinExistence type="predicted"/>
<dbReference type="InterPro" id="IPR036264">
    <property type="entry name" value="Bact_exopeptidase_dim_dom"/>
</dbReference>
<dbReference type="CDD" id="cd05666">
    <property type="entry name" value="M20_Acy1-like"/>
    <property type="match status" value="1"/>
</dbReference>
<sequence>MKLIPEIQQAQADIRAIRRDIHAHPELCFEEQRTADVVAQQLAAWGIEVHRGLGTTGLVGVIRNGNSPRTIGLRADMDALPLQEANAFAHRSQHEGKMHACGHDGHTAMLLGAAHYLAQHRNFDGTVHLIFQPAEEGGGGAREMIKDGLFERFPCDAVFGMHNWPGMPAGSFGTRAGPLMASSNEFRIVVRGKGAHAAMPHNGNDPVFTAAQIVSALQGIITRNKRPIDTAVISVTQFHAGDATNIVPNEAWIGGTVRTFTVPVLDLIERRMREVSEAVAAAFDCTIEYTFHRNYPPTINSAAEATFAIEVARELVGPELVDGDVEPTMGAEDFSFMLEARPGCYLFIGNGDGAHREHGHGIGPCMLHNPSYDFNDELLPIGSTFFVRLVEKWLAPA</sequence>
<dbReference type="SUPFAM" id="SSF55031">
    <property type="entry name" value="Bacterial exopeptidase dimerisation domain"/>
    <property type="match status" value="1"/>
</dbReference>
<dbReference type="SUPFAM" id="SSF53187">
    <property type="entry name" value="Zn-dependent exopeptidases"/>
    <property type="match status" value="1"/>
</dbReference>
<evidence type="ECO:0000256" key="1">
    <source>
        <dbReference type="ARBA" id="ARBA00022801"/>
    </source>
</evidence>
<dbReference type="PANTHER" id="PTHR11014:SF63">
    <property type="entry name" value="METALLOPEPTIDASE, PUTATIVE (AFU_ORTHOLOGUE AFUA_6G09600)-RELATED"/>
    <property type="match status" value="1"/>
</dbReference>
<protein>
    <submittedName>
        <fullName evidence="3">Amidohydrolase</fullName>
    </submittedName>
</protein>
<keyword evidence="4" id="KW-1185">Reference proteome</keyword>
<gene>
    <name evidence="3" type="ORF">BKK80_18720</name>
</gene>
<dbReference type="RefSeq" id="WP_071037859.1">
    <property type="nucleotide sequence ID" value="NZ_CP017754.1"/>
</dbReference>
<keyword evidence="1" id="KW-0378">Hydrolase</keyword>
<dbReference type="InterPro" id="IPR017439">
    <property type="entry name" value="Amidohydrolase"/>
</dbReference>
<accession>A0ABN4TK01</accession>
<evidence type="ECO:0000313" key="4">
    <source>
        <dbReference type="Proteomes" id="UP000177515"/>
    </source>
</evidence>
<dbReference type="PANTHER" id="PTHR11014">
    <property type="entry name" value="PEPTIDASE M20 FAMILY MEMBER"/>
    <property type="match status" value="1"/>
</dbReference>
<dbReference type="PIRSF" id="PIRSF005962">
    <property type="entry name" value="Pept_M20D_amidohydro"/>
    <property type="match status" value="1"/>
</dbReference>
<dbReference type="Pfam" id="PF07687">
    <property type="entry name" value="M20_dimer"/>
    <property type="match status" value="1"/>
</dbReference>
<reference evidence="3 4" key="1">
    <citation type="submission" date="2016-10" db="EMBL/GenBank/DDBJ databases">
        <title>Complete genome sequences of three Cupriavidus strains isolated from various Malaysian environments.</title>
        <authorList>
            <person name="Abdullah A.A.-A."/>
            <person name="Shafie N.A.H."/>
            <person name="Lau N.S."/>
        </authorList>
    </citation>
    <scope>NUCLEOTIDE SEQUENCE [LARGE SCALE GENOMIC DNA]</scope>
    <source>
        <strain evidence="3 4">USMAA1020</strain>
    </source>
</reference>
<evidence type="ECO:0000313" key="3">
    <source>
        <dbReference type="EMBL" id="AOZ07642.1"/>
    </source>
</evidence>
<dbReference type="Pfam" id="PF01546">
    <property type="entry name" value="Peptidase_M20"/>
    <property type="match status" value="1"/>
</dbReference>
<dbReference type="Gene3D" id="3.30.70.360">
    <property type="match status" value="1"/>
</dbReference>
<dbReference type="Proteomes" id="UP000177515">
    <property type="component" value="Chromosome 1"/>
</dbReference>
<evidence type="ECO:0000259" key="2">
    <source>
        <dbReference type="Pfam" id="PF07687"/>
    </source>
</evidence>
<dbReference type="Gene3D" id="3.40.630.10">
    <property type="entry name" value="Zn peptidases"/>
    <property type="match status" value="1"/>
</dbReference>
<dbReference type="InterPro" id="IPR011650">
    <property type="entry name" value="Peptidase_M20_dimer"/>
</dbReference>
<name>A0ABN4TK01_9BURK</name>
<dbReference type="InterPro" id="IPR002933">
    <property type="entry name" value="Peptidase_M20"/>
</dbReference>
<feature type="domain" description="Peptidase M20 dimerisation" evidence="2">
    <location>
        <begin position="185"/>
        <end position="261"/>
    </location>
</feature>
<organism evidence="3 4">
    <name type="scientific">Cupriavidus malaysiensis</name>
    <dbReference type="NCBI Taxonomy" id="367825"/>
    <lineage>
        <taxon>Bacteria</taxon>
        <taxon>Pseudomonadati</taxon>
        <taxon>Pseudomonadota</taxon>
        <taxon>Betaproteobacteria</taxon>
        <taxon>Burkholderiales</taxon>
        <taxon>Burkholderiaceae</taxon>
        <taxon>Cupriavidus</taxon>
    </lineage>
</organism>
<dbReference type="NCBIfam" id="TIGR01891">
    <property type="entry name" value="amidohydrolases"/>
    <property type="match status" value="1"/>
</dbReference>